<comment type="caution">
    <text evidence="1">The sequence shown here is derived from an EMBL/GenBank/DDBJ whole genome shotgun (WGS) entry which is preliminary data.</text>
</comment>
<organism evidence="1 2">
    <name type="scientific">Sulfitobacter aestuariivivens</name>
    <dbReference type="NCBI Taxonomy" id="2766981"/>
    <lineage>
        <taxon>Bacteria</taxon>
        <taxon>Pseudomonadati</taxon>
        <taxon>Pseudomonadota</taxon>
        <taxon>Alphaproteobacteria</taxon>
        <taxon>Rhodobacterales</taxon>
        <taxon>Roseobacteraceae</taxon>
        <taxon>Sulfitobacter</taxon>
    </lineage>
</organism>
<name>A0A927D458_9RHOB</name>
<sequence length="48" mass="5587">MINIYAQTFMNATRTGCVRLRDVPSVPSEKRLSWFSRRKTRCVDPANL</sequence>
<evidence type="ECO:0000313" key="1">
    <source>
        <dbReference type="EMBL" id="MBD3664700.1"/>
    </source>
</evidence>
<dbReference type="Proteomes" id="UP000635142">
    <property type="component" value="Unassembled WGS sequence"/>
</dbReference>
<dbReference type="RefSeq" id="WP_191075719.1">
    <property type="nucleotide sequence ID" value="NZ_JACTAG010000002.1"/>
</dbReference>
<accession>A0A927D458</accession>
<keyword evidence="2" id="KW-1185">Reference proteome</keyword>
<dbReference type="EMBL" id="JACTAG010000002">
    <property type="protein sequence ID" value="MBD3664700.1"/>
    <property type="molecule type" value="Genomic_DNA"/>
</dbReference>
<gene>
    <name evidence="1" type="ORF">H9Q16_12265</name>
</gene>
<reference evidence="1" key="1">
    <citation type="submission" date="2020-08" db="EMBL/GenBank/DDBJ databases">
        <title>Sulfitobacter aestuariivivens sp. nov., isolated from a tidal flat.</title>
        <authorList>
            <person name="Park S."/>
            <person name="Yoon J.-H."/>
        </authorList>
    </citation>
    <scope>NUCLEOTIDE SEQUENCE</scope>
    <source>
        <strain evidence="1">TSTF-M16</strain>
    </source>
</reference>
<evidence type="ECO:0000313" key="2">
    <source>
        <dbReference type="Proteomes" id="UP000635142"/>
    </source>
</evidence>
<proteinExistence type="predicted"/>
<protein>
    <submittedName>
        <fullName evidence="1">Uncharacterized protein</fullName>
    </submittedName>
</protein>
<dbReference type="AlphaFoldDB" id="A0A927D458"/>